<reference evidence="2 3" key="1">
    <citation type="submission" date="2021-04" db="EMBL/GenBank/DDBJ databases">
        <title>Whole genome sequence of Jiella sp. KSK16Y-1.</title>
        <authorList>
            <person name="Tuo L."/>
        </authorList>
    </citation>
    <scope>NUCLEOTIDE SEQUENCE [LARGE SCALE GENOMIC DNA]</scope>
    <source>
        <strain evidence="2 3">KSK16Y-1</strain>
    </source>
</reference>
<dbReference type="Pfam" id="PF09601">
    <property type="entry name" value="DUF2459"/>
    <property type="match status" value="1"/>
</dbReference>
<comment type="caution">
    <text evidence="2">The sequence shown here is derived from an EMBL/GenBank/DDBJ whole genome shotgun (WGS) entry which is preliminary data.</text>
</comment>
<dbReference type="RefSeq" id="WP_209592458.1">
    <property type="nucleotide sequence ID" value="NZ_JAGJCF010000001.1"/>
</dbReference>
<dbReference type="NCBIfam" id="TIGR02117">
    <property type="entry name" value="chp_urease_rgn"/>
    <property type="match status" value="1"/>
</dbReference>
<evidence type="ECO:0000313" key="3">
    <source>
        <dbReference type="Proteomes" id="UP000678276"/>
    </source>
</evidence>
<evidence type="ECO:0000256" key="1">
    <source>
        <dbReference type="SAM" id="Phobius"/>
    </source>
</evidence>
<protein>
    <submittedName>
        <fullName evidence="2">TIGR02117 family protein</fullName>
    </submittedName>
</protein>
<sequence length="243" mass="25792">MRPSAEGPRTRLRAFLLRGTAFSAGLILACLVLGVVIPFGGTGRDNDGAASKRILVLKGPIHSDIALPADGETRRRFAFLAGAGLPIAAPQVRWLVIGWGGRSFYTKTRTWADLRPLPVVKTILGDASTLHVALAGPIDDTAAAVKTIGLSDAAYQRLIASVLQSFRRTAADEPPTEIVGTGYGPYDRFFEARGTFQILANCNSWTAAMLRDAGVTTGLWTPLPQLLFLSLDLHGAGGADRPG</sequence>
<dbReference type="InterPro" id="IPR011727">
    <property type="entry name" value="CHP02117"/>
</dbReference>
<dbReference type="EMBL" id="JAGJCF010000001">
    <property type="protein sequence ID" value="MBP0614051.1"/>
    <property type="molecule type" value="Genomic_DNA"/>
</dbReference>
<proteinExistence type="predicted"/>
<organism evidence="2 3">
    <name type="scientific">Jiella mangrovi</name>
    <dbReference type="NCBI Taxonomy" id="2821407"/>
    <lineage>
        <taxon>Bacteria</taxon>
        <taxon>Pseudomonadati</taxon>
        <taxon>Pseudomonadota</taxon>
        <taxon>Alphaproteobacteria</taxon>
        <taxon>Hyphomicrobiales</taxon>
        <taxon>Aurantimonadaceae</taxon>
        <taxon>Jiella</taxon>
    </lineage>
</organism>
<feature type="transmembrane region" description="Helical" evidence="1">
    <location>
        <begin position="21"/>
        <end position="41"/>
    </location>
</feature>
<keyword evidence="3" id="KW-1185">Reference proteome</keyword>
<accession>A0ABS4BBC3</accession>
<keyword evidence="1" id="KW-0812">Transmembrane</keyword>
<keyword evidence="1" id="KW-0472">Membrane</keyword>
<dbReference type="Proteomes" id="UP000678276">
    <property type="component" value="Unassembled WGS sequence"/>
</dbReference>
<name>A0ABS4BBC3_9HYPH</name>
<gene>
    <name evidence="2" type="ORF">J6595_00425</name>
</gene>
<dbReference type="PROSITE" id="PS51257">
    <property type="entry name" value="PROKAR_LIPOPROTEIN"/>
    <property type="match status" value="1"/>
</dbReference>
<evidence type="ECO:0000313" key="2">
    <source>
        <dbReference type="EMBL" id="MBP0614051.1"/>
    </source>
</evidence>
<keyword evidence="1" id="KW-1133">Transmembrane helix</keyword>